<evidence type="ECO:0000313" key="7">
    <source>
        <dbReference type="Proteomes" id="UP000515152"/>
    </source>
</evidence>
<keyword evidence="3 5" id="KW-1133">Transmembrane helix</keyword>
<keyword evidence="4 5" id="KW-0472">Membrane</keyword>
<dbReference type="InterPro" id="IPR002645">
    <property type="entry name" value="STAS_dom"/>
</dbReference>
<dbReference type="GO" id="GO:0016020">
    <property type="term" value="C:membrane"/>
    <property type="evidence" value="ECO:0007669"/>
    <property type="project" value="UniProtKB-SubCell"/>
</dbReference>
<dbReference type="GO" id="GO:0008271">
    <property type="term" value="F:secondary active sulfate transmembrane transporter activity"/>
    <property type="evidence" value="ECO:0007669"/>
    <property type="project" value="InterPro"/>
</dbReference>
<feature type="domain" description="STAS" evidence="6">
    <location>
        <begin position="515"/>
        <end position="655"/>
    </location>
</feature>
<dbReference type="InterPro" id="IPR018045">
    <property type="entry name" value="S04_transporter_CS"/>
</dbReference>
<evidence type="ECO:0000256" key="3">
    <source>
        <dbReference type="ARBA" id="ARBA00022989"/>
    </source>
</evidence>
<gene>
    <name evidence="8" type="primary">LOC122130320</name>
</gene>
<dbReference type="Pfam" id="PF01740">
    <property type="entry name" value="STAS"/>
    <property type="match status" value="1"/>
</dbReference>
<dbReference type="Pfam" id="PF00916">
    <property type="entry name" value="Sulfate_transp"/>
    <property type="match status" value="1"/>
</dbReference>
<dbReference type="PROSITE" id="PS50801">
    <property type="entry name" value="STAS"/>
    <property type="match status" value="1"/>
</dbReference>
<dbReference type="InterPro" id="IPR011547">
    <property type="entry name" value="SLC26A/SulP_dom"/>
</dbReference>
<evidence type="ECO:0000256" key="5">
    <source>
        <dbReference type="SAM" id="Phobius"/>
    </source>
</evidence>
<comment type="subcellular location">
    <subcellularLocation>
        <location evidence="1">Membrane</location>
        <topology evidence="1">Multi-pass membrane protein</topology>
    </subcellularLocation>
</comment>
<name>A0A8M1KGK2_CLUHA</name>
<feature type="transmembrane region" description="Helical" evidence="5">
    <location>
        <begin position="333"/>
        <end position="353"/>
    </location>
</feature>
<feature type="transmembrane region" description="Helical" evidence="5">
    <location>
        <begin position="365"/>
        <end position="382"/>
    </location>
</feature>
<evidence type="ECO:0000259" key="6">
    <source>
        <dbReference type="PROSITE" id="PS50801"/>
    </source>
</evidence>
<evidence type="ECO:0000256" key="2">
    <source>
        <dbReference type="ARBA" id="ARBA00022692"/>
    </source>
</evidence>
<feature type="transmembrane region" description="Helical" evidence="5">
    <location>
        <begin position="402"/>
        <end position="422"/>
    </location>
</feature>
<evidence type="ECO:0000256" key="4">
    <source>
        <dbReference type="ARBA" id="ARBA00023136"/>
    </source>
</evidence>
<dbReference type="AlphaFoldDB" id="A0A8M1KGK2"/>
<feature type="transmembrane region" description="Helical" evidence="5">
    <location>
        <begin position="249"/>
        <end position="268"/>
    </location>
</feature>
<feature type="transmembrane region" description="Helical" evidence="5">
    <location>
        <begin position="164"/>
        <end position="183"/>
    </location>
</feature>
<feature type="transmembrane region" description="Helical" evidence="5">
    <location>
        <begin position="218"/>
        <end position="237"/>
    </location>
</feature>
<sequence>MDTPDQYYVVARPLYSEDSFKETYEKIYRQRKTMLDHVKDYFTCDSKRVKNAALSLLPIIGWMRIYRVKEWLLNDVVSGVSTGLVAVLQGLAFSLLASLPPSYGLYTAFFPVIMYFFLGTSRHISVGSFPVLSLMVGQVVTRLVPDTGPPANITGFEGLSRDEQRVIVASSVTFLTGLFQLGMGLLQAGFIVLYLSDTLVSGFTTAAAVHILVSQLKFVLGLIVPGLSGPLSIIYTLEKIFSQITSTNICDLVMSIVIMLAVFVVKIVNDKCKSKLPVPIPIEVIMTIIACGVSYGFNFKKRFRVDVVGQMVKGYESPIPPNVEVMESSLVEAIPMAIVGFAVAFSVAKVYAVKHDYVIDGNQELVAFGASNIFGASFRSFVASTALSRSAVQESTGGKTQIAGLLSAMMAMIVTVAIGFLLEPLPKSVLGALVIVNLKGMLLQVTEVPYLWRRDRPDCVVWLVTCVASILLGLDLGLAVGLGIELLTVVFRTQFPRCSVLANISGTDLYRDRKDYICISEPKGVMIFRIPSPLFFANIEFFRKKLTEAVGFSPLRVLRKRNKALRKIRKMLKKGALQVTKRGVLTTGSSPTEESDSDSKMEDLDLPSDYSDLPVQVNWNSQLPGNICVPRVPIHSLILDFAAVSFLDMSAMKGLKTWTF</sequence>
<protein>
    <submittedName>
        <fullName evidence="8">Chloride anion exchanger-like isoform X2</fullName>
    </submittedName>
</protein>
<feature type="transmembrane region" description="Helical" evidence="5">
    <location>
        <begin position="103"/>
        <end position="119"/>
    </location>
</feature>
<dbReference type="GeneID" id="122130320"/>
<keyword evidence="2 5" id="KW-0812">Transmembrane</keyword>
<dbReference type="PANTHER" id="PTHR11814">
    <property type="entry name" value="SULFATE TRANSPORTER"/>
    <property type="match status" value="1"/>
</dbReference>
<feature type="transmembrane region" description="Helical" evidence="5">
    <location>
        <begin position="280"/>
        <end position="297"/>
    </location>
</feature>
<accession>A0A8M1KGK2</accession>
<organism evidence="7 8">
    <name type="scientific">Clupea harengus</name>
    <name type="common">Atlantic herring</name>
    <dbReference type="NCBI Taxonomy" id="7950"/>
    <lineage>
        <taxon>Eukaryota</taxon>
        <taxon>Metazoa</taxon>
        <taxon>Chordata</taxon>
        <taxon>Craniata</taxon>
        <taxon>Vertebrata</taxon>
        <taxon>Euteleostomi</taxon>
        <taxon>Actinopterygii</taxon>
        <taxon>Neopterygii</taxon>
        <taxon>Teleostei</taxon>
        <taxon>Clupei</taxon>
        <taxon>Clupeiformes</taxon>
        <taxon>Clupeoidei</taxon>
        <taxon>Clupeidae</taxon>
        <taxon>Clupea</taxon>
    </lineage>
</organism>
<reference evidence="8" key="1">
    <citation type="submission" date="2025-08" db="UniProtKB">
        <authorList>
            <consortium name="RefSeq"/>
        </authorList>
    </citation>
    <scope>IDENTIFICATION</scope>
</reference>
<dbReference type="InterPro" id="IPR001902">
    <property type="entry name" value="SLC26A/SulP_fam"/>
</dbReference>
<feature type="transmembrane region" description="Helical" evidence="5">
    <location>
        <begin position="190"/>
        <end position="212"/>
    </location>
</feature>
<keyword evidence="7" id="KW-1185">Reference proteome</keyword>
<proteinExistence type="predicted"/>
<dbReference type="NCBIfam" id="TIGR00815">
    <property type="entry name" value="sulP"/>
    <property type="match status" value="1"/>
</dbReference>
<dbReference type="RefSeq" id="XP_042560964.1">
    <property type="nucleotide sequence ID" value="XM_042705030.1"/>
</dbReference>
<dbReference type="PROSITE" id="PS01130">
    <property type="entry name" value="SLC26A"/>
    <property type="match status" value="1"/>
</dbReference>
<feature type="transmembrane region" description="Helical" evidence="5">
    <location>
        <begin position="72"/>
        <end position="97"/>
    </location>
</feature>
<evidence type="ECO:0000313" key="8">
    <source>
        <dbReference type="RefSeq" id="XP_042560964.1"/>
    </source>
</evidence>
<evidence type="ECO:0000256" key="1">
    <source>
        <dbReference type="ARBA" id="ARBA00004141"/>
    </source>
</evidence>
<dbReference type="Proteomes" id="UP000515152">
    <property type="component" value="Unplaced"/>
</dbReference>
<feature type="transmembrane region" description="Helical" evidence="5">
    <location>
        <begin position="459"/>
        <end position="484"/>
    </location>
</feature>